<reference evidence="1 2" key="1">
    <citation type="submission" date="2016-11" db="EMBL/GenBank/DDBJ databases">
        <authorList>
            <person name="Jaros S."/>
            <person name="Januszkiewicz K."/>
            <person name="Wedrychowicz H."/>
        </authorList>
    </citation>
    <scope>NUCLEOTIDE SEQUENCE [LARGE SCALE GENOMIC DNA]</scope>
    <source>
        <strain evidence="1 2">DSM 100565</strain>
    </source>
</reference>
<organism evidence="1 2">
    <name type="scientific">Wenxinia saemankumensis</name>
    <dbReference type="NCBI Taxonomy" id="1447782"/>
    <lineage>
        <taxon>Bacteria</taxon>
        <taxon>Pseudomonadati</taxon>
        <taxon>Pseudomonadota</taxon>
        <taxon>Alphaproteobacteria</taxon>
        <taxon>Rhodobacterales</taxon>
        <taxon>Roseobacteraceae</taxon>
        <taxon>Wenxinia</taxon>
    </lineage>
</organism>
<dbReference type="RefSeq" id="WP_170865598.1">
    <property type="nucleotide sequence ID" value="NZ_FQYO01000001.1"/>
</dbReference>
<dbReference type="Proteomes" id="UP000184292">
    <property type="component" value="Unassembled WGS sequence"/>
</dbReference>
<proteinExistence type="predicted"/>
<accession>A0A1M5ZZ92</accession>
<dbReference type="STRING" id="1447782.SAMN05444417_0092"/>
<evidence type="ECO:0000313" key="1">
    <source>
        <dbReference type="EMBL" id="SHI29508.1"/>
    </source>
</evidence>
<dbReference type="EMBL" id="FQYO01000001">
    <property type="protein sequence ID" value="SHI29508.1"/>
    <property type="molecule type" value="Genomic_DNA"/>
</dbReference>
<evidence type="ECO:0000313" key="2">
    <source>
        <dbReference type="Proteomes" id="UP000184292"/>
    </source>
</evidence>
<protein>
    <submittedName>
        <fullName evidence="1">Uncharacterized protein</fullName>
    </submittedName>
</protein>
<gene>
    <name evidence="1" type="ORF">SAMN05444417_0092</name>
</gene>
<keyword evidence="2" id="KW-1185">Reference proteome</keyword>
<sequence length="55" mass="6039">MRRFGDCVDPWIARQLERDGIGWGHDLDCGCLRGLSEDAPGPLARLWSALTGRAA</sequence>
<dbReference type="AlphaFoldDB" id="A0A1M5ZZ92"/>
<name>A0A1M5ZZ92_9RHOB</name>